<keyword evidence="1" id="KW-0805">Transcription regulation</keyword>
<dbReference type="GO" id="GO:0000976">
    <property type="term" value="F:transcription cis-regulatory region binding"/>
    <property type="evidence" value="ECO:0007669"/>
    <property type="project" value="TreeGrafter"/>
</dbReference>
<gene>
    <name evidence="6" type="ORF">HNP52_000155</name>
</gene>
<dbReference type="PANTHER" id="PTHR30146">
    <property type="entry name" value="LACI-RELATED TRANSCRIPTIONAL REPRESSOR"/>
    <property type="match status" value="1"/>
</dbReference>
<dbReference type="PROSITE" id="PS00356">
    <property type="entry name" value="HTH_LACI_1"/>
    <property type="match status" value="1"/>
</dbReference>
<evidence type="ECO:0000256" key="1">
    <source>
        <dbReference type="ARBA" id="ARBA00023015"/>
    </source>
</evidence>
<dbReference type="InterPro" id="IPR010982">
    <property type="entry name" value="Lambda_DNA-bd_dom_sf"/>
</dbReference>
<dbReference type="EMBL" id="JACHLN010000001">
    <property type="protein sequence ID" value="MBB4837104.1"/>
    <property type="molecule type" value="Genomic_DNA"/>
</dbReference>
<dbReference type="CDD" id="cd01545">
    <property type="entry name" value="PBP1_SalR"/>
    <property type="match status" value="1"/>
</dbReference>
<dbReference type="Gene3D" id="1.10.260.40">
    <property type="entry name" value="lambda repressor-like DNA-binding domains"/>
    <property type="match status" value="1"/>
</dbReference>
<name>A0A7W7JXC2_9SPHN</name>
<evidence type="ECO:0000259" key="5">
    <source>
        <dbReference type="PROSITE" id="PS50932"/>
    </source>
</evidence>
<dbReference type="PROSITE" id="PS50932">
    <property type="entry name" value="HTH_LACI_2"/>
    <property type="match status" value="1"/>
</dbReference>
<dbReference type="Pfam" id="PF00356">
    <property type="entry name" value="LacI"/>
    <property type="match status" value="1"/>
</dbReference>
<dbReference type="InterPro" id="IPR000843">
    <property type="entry name" value="HTH_LacI"/>
</dbReference>
<reference evidence="6 7" key="1">
    <citation type="submission" date="2020-08" db="EMBL/GenBank/DDBJ databases">
        <title>Functional genomics of gut bacteria from endangered species of beetles.</title>
        <authorList>
            <person name="Carlos-Shanley C."/>
        </authorList>
    </citation>
    <scope>NUCLEOTIDE SEQUENCE [LARGE SCALE GENOMIC DNA]</scope>
    <source>
        <strain evidence="6 7">S00224</strain>
    </source>
</reference>
<feature type="region of interest" description="Disordered" evidence="4">
    <location>
        <begin position="1"/>
        <end position="22"/>
    </location>
</feature>
<evidence type="ECO:0000313" key="6">
    <source>
        <dbReference type="EMBL" id="MBB4837104.1"/>
    </source>
</evidence>
<dbReference type="InterPro" id="IPR046335">
    <property type="entry name" value="LacI/GalR-like_sensor"/>
</dbReference>
<accession>A0A7W7JXC2</accession>
<dbReference type="RefSeq" id="WP_184161102.1">
    <property type="nucleotide sequence ID" value="NZ_JACHLN010000001.1"/>
</dbReference>
<sequence length="365" mass="38786">MSSLPKSSPLIGAPGSEPARRAPTIDDVAALAGVGRATVSRALNDQAHVSPRMREKVLRAVEALDYRVNPQARNLASRTSKTLTLINCNSRDAPPNSHYFAAIEMGALRAAAAAGFELLTYSLHIEDEDRDDRVVELFTAGRTAGLVLSPPLSADVALARRLIAQGCPAVCISPGDDVSALLPSIGFDEEAAGYEIAQHVIAAGHRRFGYMLGIEGHPAAERRHDGFMRALAEARPGADAVIALRGDFSFKSGVELAEAMLAGPQRPTAIVCANDDMAVGTMFAAQRMGLALPADLTVVGFDDAPVTGYIWPPLTTIHQPIRQMAARAVERLVETLLRGHGVMTPGLELVAHHLVPRDSVAPPRN</sequence>
<feature type="domain" description="HTH lacI-type" evidence="5">
    <location>
        <begin position="23"/>
        <end position="77"/>
    </location>
</feature>
<evidence type="ECO:0000256" key="2">
    <source>
        <dbReference type="ARBA" id="ARBA00023125"/>
    </source>
</evidence>
<protein>
    <submittedName>
        <fullName evidence="6">LacI family transcriptional regulator</fullName>
    </submittedName>
</protein>
<evidence type="ECO:0000256" key="4">
    <source>
        <dbReference type="SAM" id="MobiDB-lite"/>
    </source>
</evidence>
<organism evidence="6 7">
    <name type="scientific">Sphingomonas kyeonggiensis</name>
    <dbReference type="NCBI Taxonomy" id="1268553"/>
    <lineage>
        <taxon>Bacteria</taxon>
        <taxon>Pseudomonadati</taxon>
        <taxon>Pseudomonadota</taxon>
        <taxon>Alphaproteobacteria</taxon>
        <taxon>Sphingomonadales</taxon>
        <taxon>Sphingomonadaceae</taxon>
        <taxon>Sphingomonas</taxon>
    </lineage>
</organism>
<dbReference type="PANTHER" id="PTHR30146:SF153">
    <property type="entry name" value="LACTOSE OPERON REPRESSOR"/>
    <property type="match status" value="1"/>
</dbReference>
<comment type="caution">
    <text evidence="6">The sequence shown here is derived from an EMBL/GenBank/DDBJ whole genome shotgun (WGS) entry which is preliminary data.</text>
</comment>
<dbReference type="Pfam" id="PF13377">
    <property type="entry name" value="Peripla_BP_3"/>
    <property type="match status" value="1"/>
</dbReference>
<dbReference type="GO" id="GO:0003700">
    <property type="term" value="F:DNA-binding transcription factor activity"/>
    <property type="evidence" value="ECO:0007669"/>
    <property type="project" value="TreeGrafter"/>
</dbReference>
<dbReference type="Gene3D" id="3.40.50.2300">
    <property type="match status" value="2"/>
</dbReference>
<keyword evidence="2" id="KW-0238">DNA-binding</keyword>
<dbReference type="SMART" id="SM00354">
    <property type="entry name" value="HTH_LACI"/>
    <property type="match status" value="1"/>
</dbReference>
<proteinExistence type="predicted"/>
<keyword evidence="3" id="KW-0804">Transcription</keyword>
<dbReference type="SUPFAM" id="SSF53822">
    <property type="entry name" value="Periplasmic binding protein-like I"/>
    <property type="match status" value="1"/>
</dbReference>
<evidence type="ECO:0000256" key="3">
    <source>
        <dbReference type="ARBA" id="ARBA00023163"/>
    </source>
</evidence>
<keyword evidence="7" id="KW-1185">Reference proteome</keyword>
<dbReference type="Proteomes" id="UP000575241">
    <property type="component" value="Unassembled WGS sequence"/>
</dbReference>
<dbReference type="AlphaFoldDB" id="A0A7W7JXC2"/>
<dbReference type="SUPFAM" id="SSF47413">
    <property type="entry name" value="lambda repressor-like DNA-binding domains"/>
    <property type="match status" value="1"/>
</dbReference>
<evidence type="ECO:0000313" key="7">
    <source>
        <dbReference type="Proteomes" id="UP000575241"/>
    </source>
</evidence>
<dbReference type="CDD" id="cd01392">
    <property type="entry name" value="HTH_LacI"/>
    <property type="match status" value="1"/>
</dbReference>
<dbReference type="InterPro" id="IPR028082">
    <property type="entry name" value="Peripla_BP_I"/>
</dbReference>